<protein>
    <submittedName>
        <fullName evidence="1">Uncharacterized protein</fullName>
    </submittedName>
</protein>
<organism evidence="1 2">
    <name type="scientific">Pleuronectes platessa</name>
    <name type="common">European plaice</name>
    <dbReference type="NCBI Taxonomy" id="8262"/>
    <lineage>
        <taxon>Eukaryota</taxon>
        <taxon>Metazoa</taxon>
        <taxon>Chordata</taxon>
        <taxon>Craniata</taxon>
        <taxon>Vertebrata</taxon>
        <taxon>Euteleostomi</taxon>
        <taxon>Actinopterygii</taxon>
        <taxon>Neopterygii</taxon>
        <taxon>Teleostei</taxon>
        <taxon>Neoteleostei</taxon>
        <taxon>Acanthomorphata</taxon>
        <taxon>Carangaria</taxon>
        <taxon>Pleuronectiformes</taxon>
        <taxon>Pleuronectoidei</taxon>
        <taxon>Pleuronectidae</taxon>
        <taxon>Pleuronectes</taxon>
    </lineage>
</organism>
<reference evidence="1" key="1">
    <citation type="submission" date="2020-03" db="EMBL/GenBank/DDBJ databases">
        <authorList>
            <person name="Weist P."/>
        </authorList>
    </citation>
    <scope>NUCLEOTIDE SEQUENCE</scope>
</reference>
<comment type="caution">
    <text evidence="1">The sequence shown here is derived from an EMBL/GenBank/DDBJ whole genome shotgun (WGS) entry which is preliminary data.</text>
</comment>
<sequence length="79" mass="8527">MFCQWPWKSCSELVVLGGHMIERTVVLLVIQLCGLCDYTTNLCSTSDVQLIQPCHVQGLCIGGWVEGNSPDVACLDGAA</sequence>
<proteinExistence type="predicted"/>
<dbReference type="AlphaFoldDB" id="A0A9N7Y9P3"/>
<dbReference type="Proteomes" id="UP001153269">
    <property type="component" value="Unassembled WGS sequence"/>
</dbReference>
<keyword evidence="2" id="KW-1185">Reference proteome</keyword>
<gene>
    <name evidence="1" type="ORF">PLEPLA_LOCUS4210</name>
</gene>
<accession>A0A9N7Y9P3</accession>
<evidence type="ECO:0000313" key="1">
    <source>
        <dbReference type="EMBL" id="CAB1416419.1"/>
    </source>
</evidence>
<name>A0A9N7Y9P3_PLEPL</name>
<dbReference type="EMBL" id="CADEAL010000207">
    <property type="protein sequence ID" value="CAB1416419.1"/>
    <property type="molecule type" value="Genomic_DNA"/>
</dbReference>
<evidence type="ECO:0000313" key="2">
    <source>
        <dbReference type="Proteomes" id="UP001153269"/>
    </source>
</evidence>